<protein>
    <recommendedName>
        <fullName evidence="3">Plasmid stabilization protein</fullName>
    </recommendedName>
</protein>
<evidence type="ECO:0000313" key="2">
    <source>
        <dbReference type="Proteomes" id="UP000176629"/>
    </source>
</evidence>
<accession>A0A1F6XK57</accession>
<proteinExistence type="predicted"/>
<gene>
    <name evidence="1" type="ORF">A3A03_02410</name>
</gene>
<dbReference type="Gene3D" id="3.30.2310.20">
    <property type="entry name" value="RelE-like"/>
    <property type="match status" value="1"/>
</dbReference>
<evidence type="ECO:0008006" key="3">
    <source>
        <dbReference type="Google" id="ProtNLM"/>
    </source>
</evidence>
<dbReference type="AlphaFoldDB" id="A0A1F6XK57"/>
<organism evidence="1 2">
    <name type="scientific">Candidatus Nomurabacteria bacterium RIFCSPLOWO2_01_FULL_40_18</name>
    <dbReference type="NCBI Taxonomy" id="1801773"/>
    <lineage>
        <taxon>Bacteria</taxon>
        <taxon>Candidatus Nomuraibacteriota</taxon>
    </lineage>
</organism>
<reference evidence="1 2" key="1">
    <citation type="journal article" date="2016" name="Nat. Commun.">
        <title>Thousands of microbial genomes shed light on interconnected biogeochemical processes in an aquifer system.</title>
        <authorList>
            <person name="Anantharaman K."/>
            <person name="Brown C.T."/>
            <person name="Hug L.A."/>
            <person name="Sharon I."/>
            <person name="Castelle C.J."/>
            <person name="Probst A.J."/>
            <person name="Thomas B.C."/>
            <person name="Singh A."/>
            <person name="Wilkins M.J."/>
            <person name="Karaoz U."/>
            <person name="Brodie E.L."/>
            <person name="Williams K.H."/>
            <person name="Hubbard S.S."/>
            <person name="Banfield J.F."/>
        </authorList>
    </citation>
    <scope>NUCLEOTIDE SEQUENCE [LARGE SCALE GENOMIC DNA]</scope>
</reference>
<evidence type="ECO:0000313" key="1">
    <source>
        <dbReference type="EMBL" id="OGI94527.1"/>
    </source>
</evidence>
<name>A0A1F6XK57_9BACT</name>
<dbReference type="SUPFAM" id="SSF143011">
    <property type="entry name" value="RelE-like"/>
    <property type="match status" value="1"/>
</dbReference>
<comment type="caution">
    <text evidence="1">The sequence shown here is derived from an EMBL/GenBank/DDBJ whole genome shotgun (WGS) entry which is preliminary data.</text>
</comment>
<dbReference type="InterPro" id="IPR035093">
    <property type="entry name" value="RelE/ParE_toxin_dom_sf"/>
</dbReference>
<dbReference type="EMBL" id="MFUX01000020">
    <property type="protein sequence ID" value="OGI94527.1"/>
    <property type="molecule type" value="Genomic_DNA"/>
</dbReference>
<dbReference type="Proteomes" id="UP000176629">
    <property type="component" value="Unassembled WGS sequence"/>
</dbReference>
<sequence length="85" mass="10127">MKIAYTAYFLKLLNKLELDLKNEVVEKIELFKDKNNHKNLNVHKLHGKFAGSYSFYINYKIRVVFEYINKEEVAMLLVGSHDIYK</sequence>
<dbReference type="STRING" id="1801773.A3A03_02410"/>